<comment type="catalytic activity">
    <reaction evidence="14 15">
        <text>chorismate + L-glutamine = anthranilate + pyruvate + L-glutamate + H(+)</text>
        <dbReference type="Rhea" id="RHEA:21732"/>
        <dbReference type="ChEBI" id="CHEBI:15361"/>
        <dbReference type="ChEBI" id="CHEBI:15378"/>
        <dbReference type="ChEBI" id="CHEBI:16567"/>
        <dbReference type="ChEBI" id="CHEBI:29748"/>
        <dbReference type="ChEBI" id="CHEBI:29985"/>
        <dbReference type="ChEBI" id="CHEBI:58359"/>
        <dbReference type="EC" id="4.1.3.27"/>
    </reaction>
</comment>
<evidence type="ECO:0000256" key="12">
    <source>
        <dbReference type="ARBA" id="ARBA00023239"/>
    </source>
</evidence>
<dbReference type="RefSeq" id="WP_188430455.1">
    <property type="nucleotide sequence ID" value="NZ_BMEX01000003.1"/>
</dbReference>
<accession>A0ABQ1G8A2</accession>
<evidence type="ECO:0000313" key="18">
    <source>
        <dbReference type="EMBL" id="GGA38709.1"/>
    </source>
</evidence>
<keyword evidence="11 15" id="KW-0057">Aromatic amino acid biosynthesis</keyword>
<dbReference type="EC" id="4.1.3.27" evidence="5 15"/>
<keyword evidence="19" id="KW-1185">Reference proteome</keyword>
<feature type="domain" description="Anthranilate synthase component I N-terminal" evidence="17">
    <location>
        <begin position="28"/>
        <end position="166"/>
    </location>
</feature>
<evidence type="ECO:0000256" key="3">
    <source>
        <dbReference type="ARBA" id="ARBA00009562"/>
    </source>
</evidence>
<evidence type="ECO:0000256" key="8">
    <source>
        <dbReference type="ARBA" id="ARBA00022723"/>
    </source>
</evidence>
<evidence type="ECO:0000259" key="17">
    <source>
        <dbReference type="Pfam" id="PF04715"/>
    </source>
</evidence>
<dbReference type="PANTHER" id="PTHR11236:SF48">
    <property type="entry name" value="ISOCHORISMATE SYNTHASE MENF"/>
    <property type="match status" value="1"/>
</dbReference>
<comment type="function">
    <text evidence="13 15">Part of a heterotetrameric complex that catalyzes the two-step biosynthesis of anthranilate, an intermediate in the biosynthesis of L-tryptophan. In the first step, the glutamine-binding beta subunit (TrpG) of anthranilate synthase (AS) provides the glutamine amidotransferase activity which generates ammonia as a substrate that, along with chorismate, is used in the second step, catalyzed by the large alpha subunit of AS (TrpE) to produce anthranilate. In the absence of TrpG, TrpE can synthesize anthranilate directly from chorismate and high concentrations of ammonia.</text>
</comment>
<comment type="caution">
    <text evidence="18">The sequence shown here is derived from an EMBL/GenBank/DDBJ whole genome shotgun (WGS) entry which is preliminary data.</text>
</comment>
<evidence type="ECO:0000256" key="1">
    <source>
        <dbReference type="ARBA" id="ARBA00001946"/>
    </source>
</evidence>
<keyword evidence="10 15" id="KW-0460">Magnesium</keyword>
<comment type="similarity">
    <text evidence="3 15">Belongs to the anthranilate synthase component I family.</text>
</comment>
<evidence type="ECO:0000256" key="10">
    <source>
        <dbReference type="ARBA" id="ARBA00022842"/>
    </source>
</evidence>
<dbReference type="InterPro" id="IPR015890">
    <property type="entry name" value="Chorismate_C"/>
</dbReference>
<dbReference type="Proteomes" id="UP000617979">
    <property type="component" value="Unassembled WGS sequence"/>
</dbReference>
<dbReference type="InterPro" id="IPR005256">
    <property type="entry name" value="Anth_synth_I_PabB"/>
</dbReference>
<protein>
    <recommendedName>
        <fullName evidence="6 15">Anthranilate synthase component 1</fullName>
        <ecNumber evidence="5 15">4.1.3.27</ecNumber>
    </recommendedName>
</protein>
<dbReference type="EMBL" id="BMEX01000003">
    <property type="protein sequence ID" value="GGA38709.1"/>
    <property type="molecule type" value="Genomic_DNA"/>
</dbReference>
<dbReference type="InterPro" id="IPR006805">
    <property type="entry name" value="Anth_synth_I_N"/>
</dbReference>
<dbReference type="InterPro" id="IPR005801">
    <property type="entry name" value="ADC_synthase"/>
</dbReference>
<organism evidence="18 19">
    <name type="scientific">Kroppenstedtia guangzhouensis</name>
    <dbReference type="NCBI Taxonomy" id="1274356"/>
    <lineage>
        <taxon>Bacteria</taxon>
        <taxon>Bacillati</taxon>
        <taxon>Bacillota</taxon>
        <taxon>Bacilli</taxon>
        <taxon>Bacillales</taxon>
        <taxon>Thermoactinomycetaceae</taxon>
        <taxon>Kroppenstedtia</taxon>
    </lineage>
</organism>
<dbReference type="NCBIfam" id="TIGR00564">
    <property type="entry name" value="trpE_most"/>
    <property type="match status" value="1"/>
</dbReference>
<keyword evidence="12 15" id="KW-0456">Lyase</keyword>
<evidence type="ECO:0000259" key="16">
    <source>
        <dbReference type="Pfam" id="PF00425"/>
    </source>
</evidence>
<keyword evidence="7 15" id="KW-0028">Amino-acid biosynthesis</keyword>
<dbReference type="Pfam" id="PF04715">
    <property type="entry name" value="Anth_synt_I_N"/>
    <property type="match status" value="1"/>
</dbReference>
<keyword evidence="9 15" id="KW-0822">Tryptophan biosynthesis</keyword>
<comment type="cofactor">
    <cofactor evidence="1 15">
        <name>Mg(2+)</name>
        <dbReference type="ChEBI" id="CHEBI:18420"/>
    </cofactor>
</comment>
<gene>
    <name evidence="15 18" type="primary">trpE</name>
    <name evidence="18" type="ORF">GCM10007416_09590</name>
</gene>
<evidence type="ECO:0000256" key="14">
    <source>
        <dbReference type="ARBA" id="ARBA00047683"/>
    </source>
</evidence>
<evidence type="ECO:0000256" key="9">
    <source>
        <dbReference type="ARBA" id="ARBA00022822"/>
    </source>
</evidence>
<dbReference type="SUPFAM" id="SSF56322">
    <property type="entry name" value="ADC synthase"/>
    <property type="match status" value="1"/>
</dbReference>
<evidence type="ECO:0000256" key="7">
    <source>
        <dbReference type="ARBA" id="ARBA00022605"/>
    </source>
</evidence>
<evidence type="ECO:0000256" key="2">
    <source>
        <dbReference type="ARBA" id="ARBA00004873"/>
    </source>
</evidence>
<evidence type="ECO:0000256" key="5">
    <source>
        <dbReference type="ARBA" id="ARBA00012266"/>
    </source>
</evidence>
<comment type="subunit">
    <text evidence="4 15">Heterotetramer consisting of two non-identical subunits: a beta subunit (TrpG) and a large alpha subunit (TrpE).</text>
</comment>
<evidence type="ECO:0000256" key="15">
    <source>
        <dbReference type="RuleBase" id="RU364045"/>
    </source>
</evidence>
<dbReference type="PRINTS" id="PR00095">
    <property type="entry name" value="ANTSNTHASEI"/>
</dbReference>
<evidence type="ECO:0000313" key="19">
    <source>
        <dbReference type="Proteomes" id="UP000617979"/>
    </source>
</evidence>
<evidence type="ECO:0000256" key="4">
    <source>
        <dbReference type="ARBA" id="ARBA00011575"/>
    </source>
</evidence>
<reference evidence="19" key="1">
    <citation type="journal article" date="2019" name="Int. J. Syst. Evol. Microbiol.">
        <title>The Global Catalogue of Microorganisms (GCM) 10K type strain sequencing project: providing services to taxonomists for standard genome sequencing and annotation.</title>
        <authorList>
            <consortium name="The Broad Institute Genomics Platform"/>
            <consortium name="The Broad Institute Genome Sequencing Center for Infectious Disease"/>
            <person name="Wu L."/>
            <person name="Ma J."/>
        </authorList>
    </citation>
    <scope>NUCLEOTIDE SEQUENCE [LARGE SCALE GENOMIC DNA]</scope>
    <source>
        <strain evidence="19">CGMCC 1.12404</strain>
    </source>
</reference>
<proteinExistence type="inferred from homology"/>
<dbReference type="Pfam" id="PF00425">
    <property type="entry name" value="Chorismate_bind"/>
    <property type="match status" value="1"/>
</dbReference>
<dbReference type="InterPro" id="IPR019999">
    <property type="entry name" value="Anth_synth_I-like"/>
</dbReference>
<feature type="domain" description="Chorismate-utilising enzyme C-terminal" evidence="16">
    <location>
        <begin position="230"/>
        <end position="483"/>
    </location>
</feature>
<keyword evidence="8 15" id="KW-0479">Metal-binding</keyword>
<evidence type="ECO:0000256" key="13">
    <source>
        <dbReference type="ARBA" id="ARBA00025634"/>
    </source>
</evidence>
<comment type="pathway">
    <text evidence="2 15">Amino-acid biosynthesis; L-tryptophan biosynthesis; L-tryptophan from chorismate: step 1/5.</text>
</comment>
<name>A0ABQ1G8A2_9BACL</name>
<evidence type="ECO:0000256" key="6">
    <source>
        <dbReference type="ARBA" id="ARBA00020653"/>
    </source>
</evidence>
<evidence type="ECO:0000256" key="11">
    <source>
        <dbReference type="ARBA" id="ARBA00023141"/>
    </source>
</evidence>
<dbReference type="Gene3D" id="3.60.120.10">
    <property type="entry name" value="Anthranilate synthase"/>
    <property type="match status" value="1"/>
</dbReference>
<sequence length="502" mass="56548">MYTPTLDEVRDYARHFSSIPVCKTVFADMETPISLYRRLGKRPYSFLLESAESKGRWGRYSFIGSDPFLVFQSIGNRVTITEDGRVRRFEAEDPFQMAKELLRRYRSPRYSGYPPFLGGAVGYVGYEAVALKEPILPRKEPPSSRDLHLMFFDRLIIVDHLRQEWVLVINLHVEPGMEAEALDRAYEETLAELDRWKEELTGGKFPIASLPSVVEGSAADFDRVVSNLGKEAYCDRVVRAQEYIRKGDLFQVVPSQRWEWRNPPPAREVYRVLRLLNPSPYMYCLSLGDEEVVGASPELLVRVSDGKIETRPIAGTRPRGKDAAEDAALAAELMQDEKERAEHVMLVDLSRNDLGKVSKYGSVQVTEEMAVEHYSHVMHLVSHVTGELKEGVDPLDGFLACFPAGTVSGAPKIRAMERIAELEPESRGIYAGAIGYFGFNGSLDSCITIRTIHFWKGSAYIQAGAGVVADSVPEREYEESRNKARGLIRALTLAEQLFTPVR</sequence>
<dbReference type="PANTHER" id="PTHR11236">
    <property type="entry name" value="AMINOBENZOATE/ANTHRANILATE SYNTHASE"/>
    <property type="match status" value="1"/>
</dbReference>